<evidence type="ECO:0000313" key="2">
    <source>
        <dbReference type="Proteomes" id="UP001163328"/>
    </source>
</evidence>
<accession>A0ABY6M1P5</accession>
<organism evidence="1 2">
    <name type="scientific">Flavobacterium agricola</name>
    <dbReference type="NCBI Taxonomy" id="2870839"/>
    <lineage>
        <taxon>Bacteria</taxon>
        <taxon>Pseudomonadati</taxon>
        <taxon>Bacteroidota</taxon>
        <taxon>Flavobacteriia</taxon>
        <taxon>Flavobacteriales</taxon>
        <taxon>Flavobacteriaceae</taxon>
        <taxon>Flavobacterium</taxon>
    </lineage>
</organism>
<dbReference type="Proteomes" id="UP001163328">
    <property type="component" value="Chromosome"/>
</dbReference>
<dbReference type="EMBL" id="CP081495">
    <property type="protein sequence ID" value="UYW01635.1"/>
    <property type="molecule type" value="Genomic_DNA"/>
</dbReference>
<keyword evidence="2" id="KW-1185">Reference proteome</keyword>
<evidence type="ECO:0000313" key="1">
    <source>
        <dbReference type="EMBL" id="UYW01635.1"/>
    </source>
</evidence>
<dbReference type="RefSeq" id="WP_264434108.1">
    <property type="nucleotide sequence ID" value="NZ_CP081495.1"/>
</dbReference>
<reference evidence="1" key="1">
    <citation type="submission" date="2021-08" db="EMBL/GenBank/DDBJ databases">
        <title>Flavobacterium sp. strain CC-SYL302.</title>
        <authorList>
            <person name="Lin S.-Y."/>
            <person name="Lee T.-H."/>
            <person name="Young C.-C."/>
        </authorList>
    </citation>
    <scope>NUCLEOTIDE SEQUENCE</scope>
    <source>
        <strain evidence="1">CC-SYL302</strain>
    </source>
</reference>
<sequence>MKLSLTQMSELKDAILSLPEKEKDKLLVRLINKDQMLIKQLHFKLLENESDLEARFYELQNTITESFLYVKKQANRMSEHKKYDAVNNHARQLNGWVNEHASITKDKVSEFQLRLLILHLCFTNFPDFYQLYFPNKNADKHFDYLTGRLKAVLALYDKLHEDLQYDYKPQLLEVLEFVLNSSLSSNAEAKDLLLTPYFD</sequence>
<gene>
    <name evidence="1" type="ORF">K5I29_01540</name>
</gene>
<protein>
    <submittedName>
        <fullName evidence="1">Uncharacterized protein</fullName>
    </submittedName>
</protein>
<name>A0ABY6M1P5_9FLAO</name>
<proteinExistence type="predicted"/>